<feature type="domain" description="EamA" evidence="4">
    <location>
        <begin position="163"/>
        <end position="295"/>
    </location>
</feature>
<dbReference type="GO" id="GO:0016020">
    <property type="term" value="C:membrane"/>
    <property type="evidence" value="ECO:0007669"/>
    <property type="project" value="InterPro"/>
</dbReference>
<feature type="domain" description="EamA" evidence="4">
    <location>
        <begin position="10"/>
        <end position="149"/>
    </location>
</feature>
<protein>
    <submittedName>
        <fullName evidence="5 6">Transporter</fullName>
    </submittedName>
</protein>
<reference evidence="6 7" key="2">
    <citation type="submission" date="2016-11" db="EMBL/GenBank/DDBJ databases">
        <authorList>
            <person name="Jaros S."/>
            <person name="Januszkiewicz K."/>
            <person name="Wedrychowicz H."/>
        </authorList>
    </citation>
    <scope>NUCLEOTIDE SEQUENCE [LARGE SCALE GENOMIC DNA]</scope>
    <source>
        <strain evidence="6 7">DSM 22330</strain>
    </source>
</reference>
<proteinExistence type="inferred from homology"/>
<dbReference type="EMBL" id="FPKS01000003">
    <property type="protein sequence ID" value="SFZ72749.1"/>
    <property type="molecule type" value="Genomic_DNA"/>
</dbReference>
<dbReference type="STRING" id="1122154.SAMN02746068_00636"/>
<keyword evidence="3" id="KW-0812">Transmembrane</keyword>
<evidence type="ECO:0000313" key="5">
    <source>
        <dbReference type="EMBL" id="PCS03885.1"/>
    </source>
</evidence>
<comment type="subcellular location">
    <subcellularLocation>
        <location evidence="1">Endomembrane system</location>
        <topology evidence="1">Multi-pass membrane protein</topology>
    </subcellularLocation>
</comment>
<dbReference type="Pfam" id="PF00892">
    <property type="entry name" value="EamA"/>
    <property type="match status" value="2"/>
</dbReference>
<organism evidence="6 7">
    <name type="scientific">Pseudolactococcus chungangensis CAU 28 = DSM 22330</name>
    <dbReference type="NCBI Taxonomy" id="1122154"/>
    <lineage>
        <taxon>Bacteria</taxon>
        <taxon>Bacillati</taxon>
        <taxon>Bacillota</taxon>
        <taxon>Bacilli</taxon>
        <taxon>Lactobacillales</taxon>
        <taxon>Streptococcaceae</taxon>
        <taxon>Pseudolactococcus</taxon>
    </lineage>
</organism>
<dbReference type="OrthoDB" id="9810818at2"/>
<dbReference type="Proteomes" id="UP000218979">
    <property type="component" value="Unassembled WGS sequence"/>
</dbReference>
<feature type="transmembrane region" description="Helical" evidence="3">
    <location>
        <begin position="102"/>
        <end position="122"/>
    </location>
</feature>
<evidence type="ECO:0000256" key="2">
    <source>
        <dbReference type="ARBA" id="ARBA00007362"/>
    </source>
</evidence>
<feature type="transmembrane region" description="Helical" evidence="3">
    <location>
        <begin position="39"/>
        <end position="61"/>
    </location>
</feature>
<sequence length="301" mass="33040">MKNSKSHIFKGTVYAILAGVLWAFSGVFGQIFFEQYDGNALWITTFRLTIAGLILLTISLIQKPSAFLSIWKDKKNYALLFGYAIFGVLMVQLTFYACVQEAGVATATVLQFTSPIFLLVYLTIFRRQKPNLKSLVLVIFAMIGIFFLTTHGNISAMTLSPLALSLGMLSAIAVVSYSLIPKRLLHTYDVMNVTGWGMLIAGLVMNCVHPVWQFDFRITPDSLLLALGVAVIGTAVAFMFNMSAIKYVSPIVAEVCAAMEPILAAVFSIFLFNMPFDIVIGISMLVTLVSVILLSLEEGKS</sequence>
<feature type="transmembrane region" description="Helical" evidence="3">
    <location>
        <begin position="134"/>
        <end position="154"/>
    </location>
</feature>
<comment type="similarity">
    <text evidence="2">Belongs to the EamA transporter family.</text>
</comment>
<feature type="transmembrane region" description="Helical" evidence="3">
    <location>
        <begin position="77"/>
        <end position="96"/>
    </location>
</feature>
<keyword evidence="3" id="KW-0472">Membrane</keyword>
<dbReference type="SUPFAM" id="SSF103481">
    <property type="entry name" value="Multidrug resistance efflux transporter EmrE"/>
    <property type="match status" value="2"/>
</dbReference>
<evidence type="ECO:0000256" key="3">
    <source>
        <dbReference type="SAM" id="Phobius"/>
    </source>
</evidence>
<evidence type="ECO:0000313" key="8">
    <source>
        <dbReference type="Proteomes" id="UP000218979"/>
    </source>
</evidence>
<feature type="transmembrane region" description="Helical" evidence="3">
    <location>
        <begin position="12"/>
        <end position="33"/>
    </location>
</feature>
<dbReference type="RefSeq" id="WP_031365242.1">
    <property type="nucleotide sequence ID" value="NZ_FPKS01000003.1"/>
</dbReference>
<feature type="transmembrane region" description="Helical" evidence="3">
    <location>
        <begin position="192"/>
        <end position="212"/>
    </location>
</feature>
<evidence type="ECO:0000313" key="7">
    <source>
        <dbReference type="Proteomes" id="UP000185655"/>
    </source>
</evidence>
<dbReference type="EMBL" id="JXJT01000007">
    <property type="protein sequence ID" value="PCS03885.1"/>
    <property type="molecule type" value="Genomic_DNA"/>
</dbReference>
<reference evidence="5 8" key="1">
    <citation type="submission" date="2014-12" db="EMBL/GenBank/DDBJ databases">
        <title>Draft genome sequences of 10 type strains of Lactococcus.</title>
        <authorList>
            <person name="Sun Z."/>
            <person name="Zhong Z."/>
            <person name="Liu W."/>
            <person name="Zhang W."/>
            <person name="Zhang H."/>
        </authorList>
    </citation>
    <scope>NUCLEOTIDE SEQUENCE [LARGE SCALE GENOMIC DNA]</scope>
    <source>
        <strain evidence="5 8">DSM 22330</strain>
    </source>
</reference>
<keyword evidence="3" id="KW-1133">Transmembrane helix</keyword>
<name>A0A1K2H811_9LACT</name>
<evidence type="ECO:0000256" key="1">
    <source>
        <dbReference type="ARBA" id="ARBA00004127"/>
    </source>
</evidence>
<feature type="transmembrane region" description="Helical" evidence="3">
    <location>
        <begin position="278"/>
        <end position="296"/>
    </location>
</feature>
<feature type="transmembrane region" description="Helical" evidence="3">
    <location>
        <begin position="160"/>
        <end position="180"/>
    </location>
</feature>
<accession>A0A1K2H811</accession>
<dbReference type="Proteomes" id="UP000185655">
    <property type="component" value="Unassembled WGS sequence"/>
</dbReference>
<feature type="transmembrane region" description="Helical" evidence="3">
    <location>
        <begin position="224"/>
        <end position="244"/>
    </location>
</feature>
<keyword evidence="8" id="KW-1185">Reference proteome</keyword>
<dbReference type="PANTHER" id="PTHR22911">
    <property type="entry name" value="ACYL-MALONYL CONDENSING ENZYME-RELATED"/>
    <property type="match status" value="1"/>
</dbReference>
<dbReference type="InterPro" id="IPR000620">
    <property type="entry name" value="EamA_dom"/>
</dbReference>
<feature type="transmembrane region" description="Helical" evidence="3">
    <location>
        <begin position="251"/>
        <end position="272"/>
    </location>
</feature>
<gene>
    <name evidence="5" type="ORF">RR45_GL001913</name>
    <name evidence="6" type="ORF">SAMN02746068_00636</name>
</gene>
<evidence type="ECO:0000313" key="6">
    <source>
        <dbReference type="EMBL" id="SFZ72749.1"/>
    </source>
</evidence>
<evidence type="ECO:0000259" key="4">
    <source>
        <dbReference type="Pfam" id="PF00892"/>
    </source>
</evidence>
<dbReference type="AlphaFoldDB" id="A0A1K2H811"/>
<dbReference type="PANTHER" id="PTHR22911:SF79">
    <property type="entry name" value="MOBA-LIKE NTP TRANSFERASE DOMAIN-CONTAINING PROTEIN"/>
    <property type="match status" value="1"/>
</dbReference>
<dbReference type="InterPro" id="IPR037185">
    <property type="entry name" value="EmrE-like"/>
</dbReference>